<dbReference type="PRINTS" id="PR00598">
    <property type="entry name" value="HTHMARR"/>
</dbReference>
<keyword evidence="3" id="KW-1185">Reference proteome</keyword>
<dbReference type="InterPro" id="IPR036388">
    <property type="entry name" value="WH-like_DNA-bd_sf"/>
</dbReference>
<organism evidence="2 3">
    <name type="scientific">Frateuria terrea</name>
    <dbReference type="NCBI Taxonomy" id="529704"/>
    <lineage>
        <taxon>Bacteria</taxon>
        <taxon>Pseudomonadati</taxon>
        <taxon>Pseudomonadota</taxon>
        <taxon>Gammaproteobacteria</taxon>
        <taxon>Lysobacterales</taxon>
        <taxon>Rhodanobacteraceae</taxon>
        <taxon>Frateuria</taxon>
    </lineage>
</organism>
<dbReference type="InterPro" id="IPR039422">
    <property type="entry name" value="MarR/SlyA-like"/>
</dbReference>
<name>A0A1H6SAZ7_9GAMM</name>
<dbReference type="OrthoDB" id="8907575at2"/>
<dbReference type="STRING" id="529704.SAMN02927913_1250"/>
<evidence type="ECO:0000313" key="2">
    <source>
        <dbReference type="EMBL" id="SEI65183.1"/>
    </source>
</evidence>
<dbReference type="Pfam" id="PF01047">
    <property type="entry name" value="MarR"/>
    <property type="match status" value="1"/>
</dbReference>
<protein>
    <submittedName>
        <fullName evidence="2">MarR family transcriptional regulator, negative regulator of the multidrug operon emrRAB</fullName>
    </submittedName>
</protein>
<dbReference type="SMART" id="SM00347">
    <property type="entry name" value="HTH_MARR"/>
    <property type="match status" value="1"/>
</dbReference>
<evidence type="ECO:0000313" key="3">
    <source>
        <dbReference type="Proteomes" id="UP000199420"/>
    </source>
</evidence>
<dbReference type="Gene3D" id="1.10.10.10">
    <property type="entry name" value="Winged helix-like DNA-binding domain superfamily/Winged helix DNA-binding domain"/>
    <property type="match status" value="1"/>
</dbReference>
<dbReference type="Proteomes" id="UP000199420">
    <property type="component" value="Unassembled WGS sequence"/>
</dbReference>
<dbReference type="GO" id="GO:0006950">
    <property type="term" value="P:response to stress"/>
    <property type="evidence" value="ECO:0007669"/>
    <property type="project" value="TreeGrafter"/>
</dbReference>
<dbReference type="PANTHER" id="PTHR33164:SF43">
    <property type="entry name" value="HTH-TYPE TRANSCRIPTIONAL REPRESSOR YETL"/>
    <property type="match status" value="1"/>
</dbReference>
<dbReference type="AlphaFoldDB" id="A0A1H6SAZ7"/>
<accession>A0A1H6SAZ7</accession>
<dbReference type="EMBL" id="FNYC01000002">
    <property type="protein sequence ID" value="SEI65183.1"/>
    <property type="molecule type" value="Genomic_DNA"/>
</dbReference>
<dbReference type="SUPFAM" id="SSF46785">
    <property type="entry name" value="Winged helix' DNA-binding domain"/>
    <property type="match status" value="1"/>
</dbReference>
<dbReference type="PANTHER" id="PTHR33164">
    <property type="entry name" value="TRANSCRIPTIONAL REGULATOR, MARR FAMILY"/>
    <property type="match status" value="1"/>
</dbReference>
<dbReference type="InterPro" id="IPR036390">
    <property type="entry name" value="WH_DNA-bd_sf"/>
</dbReference>
<dbReference type="RefSeq" id="WP_091334953.1">
    <property type="nucleotide sequence ID" value="NZ_FNYC01000002.1"/>
</dbReference>
<sequence>MNSFLPTERRLAVTRRRHPAFPRGPAVLVRLVKHLHKRIHDDANAALKPFGLNHPQYNLLMMLYGTEGHGLSASGLARSSGEKAANITRLTNELCEKGLIERATSEDDRRKLVLSLTPTGLALIDRFLPSICALLEEQTEGLAARDQAELERLLKKFLDGFDRRG</sequence>
<evidence type="ECO:0000259" key="1">
    <source>
        <dbReference type="PROSITE" id="PS50995"/>
    </source>
</evidence>
<reference evidence="2 3" key="1">
    <citation type="submission" date="2016-10" db="EMBL/GenBank/DDBJ databases">
        <authorList>
            <person name="de Groot N.N."/>
        </authorList>
    </citation>
    <scope>NUCLEOTIDE SEQUENCE [LARGE SCALE GENOMIC DNA]</scope>
    <source>
        <strain evidence="2 3">DSM 26515</strain>
    </source>
</reference>
<dbReference type="PROSITE" id="PS50995">
    <property type="entry name" value="HTH_MARR_2"/>
    <property type="match status" value="1"/>
</dbReference>
<dbReference type="InterPro" id="IPR000835">
    <property type="entry name" value="HTH_MarR-typ"/>
</dbReference>
<feature type="domain" description="HTH marR-type" evidence="1">
    <location>
        <begin position="25"/>
        <end position="159"/>
    </location>
</feature>
<gene>
    <name evidence="2" type="ORF">SAMN04487997_1335</name>
</gene>
<dbReference type="GO" id="GO:0003700">
    <property type="term" value="F:DNA-binding transcription factor activity"/>
    <property type="evidence" value="ECO:0007669"/>
    <property type="project" value="InterPro"/>
</dbReference>
<proteinExistence type="predicted"/>